<dbReference type="PANTHER" id="PTHR43531:SF16">
    <property type="entry name" value="METHYL-ACCEPTING CHEMOTAXIS PROTEIN II"/>
    <property type="match status" value="1"/>
</dbReference>
<dbReference type="RefSeq" id="WP_408165022.1">
    <property type="nucleotide sequence ID" value="NZ_JAQQFR010000001.1"/>
</dbReference>
<keyword evidence="5 8" id="KW-0472">Membrane</keyword>
<dbReference type="CDD" id="cd12912">
    <property type="entry name" value="PDC2_MCP_like"/>
    <property type="match status" value="1"/>
</dbReference>
<evidence type="ECO:0000259" key="10">
    <source>
        <dbReference type="PROSITE" id="PS50885"/>
    </source>
</evidence>
<evidence type="ECO:0000313" key="11">
    <source>
        <dbReference type="EMBL" id="MFL9877044.1"/>
    </source>
</evidence>
<dbReference type="SMART" id="SM00283">
    <property type="entry name" value="MA"/>
    <property type="match status" value="1"/>
</dbReference>
<dbReference type="InterPro" id="IPR033479">
    <property type="entry name" value="dCache_1"/>
</dbReference>
<accession>A0ABW8Z1N5</accession>
<name>A0ABW8Z1N5_9BURK</name>
<dbReference type="CDD" id="cd12913">
    <property type="entry name" value="PDC1_MCP_like"/>
    <property type="match status" value="1"/>
</dbReference>
<keyword evidence="3 8" id="KW-0812">Transmembrane</keyword>
<dbReference type="InterPro" id="IPR051310">
    <property type="entry name" value="MCP_chemotaxis"/>
</dbReference>
<reference evidence="11 12" key="1">
    <citation type="journal article" date="2024" name="Chem. Sci.">
        <title>Discovery of megapolipeptins by genome mining of a Burkholderiales bacteria collection.</title>
        <authorList>
            <person name="Paulo B.S."/>
            <person name="Recchia M.J.J."/>
            <person name="Lee S."/>
            <person name="Fergusson C.H."/>
            <person name="Romanowski S.B."/>
            <person name="Hernandez A."/>
            <person name="Krull N."/>
            <person name="Liu D.Y."/>
            <person name="Cavanagh H."/>
            <person name="Bos A."/>
            <person name="Gray C.A."/>
            <person name="Murphy B.T."/>
            <person name="Linington R.G."/>
            <person name="Eustaquio A.S."/>
        </authorList>
    </citation>
    <scope>NUCLEOTIDE SEQUENCE [LARGE SCALE GENOMIC DNA]</scope>
    <source>
        <strain evidence="11 12">RL21-008-BIB-B</strain>
    </source>
</reference>
<evidence type="ECO:0000256" key="3">
    <source>
        <dbReference type="ARBA" id="ARBA00022692"/>
    </source>
</evidence>
<comment type="subcellular location">
    <subcellularLocation>
        <location evidence="1">Cell membrane</location>
        <topology evidence="1">Multi-pass membrane protein</topology>
    </subcellularLocation>
</comment>
<keyword evidence="7" id="KW-0807">Transducer</keyword>
<dbReference type="Pfam" id="PF00672">
    <property type="entry name" value="HAMP"/>
    <property type="match status" value="1"/>
</dbReference>
<evidence type="ECO:0000256" key="7">
    <source>
        <dbReference type="PROSITE-ProRule" id="PRU00284"/>
    </source>
</evidence>
<evidence type="ECO:0000256" key="1">
    <source>
        <dbReference type="ARBA" id="ARBA00004651"/>
    </source>
</evidence>
<evidence type="ECO:0000256" key="6">
    <source>
        <dbReference type="ARBA" id="ARBA00029447"/>
    </source>
</evidence>
<sequence>MISSIRTKILLIAAGTVIFSLALTSGVIYALVRADNLDTIRHHLESLTSANALAVAEWSNAKAVAVAATAAEVDSGDPRAIVQSLLKSGGFSLTTAGWQDKSFISSTLGLPADYDPTTRPWYKESIREKTSLITKPYRSATGVVLVSFTAPVLRNGKVEGVVAGGVSLEKVRDVIAAIHPTPSSIGFVVDKEGTVIAHPDEKLLLKPATEWLTSLTPDALKSMATNADVMEADVDGAAKLLRAKSIPGTDWVLIVSLDRHEATAGMRSVLNASVIALVLLAALATLLSSVLTARSFRRLSEARDAMDEIGSGTGDLTRRLPVVGHDEVAQIATSFNTFVEKIADVLKQIRDGSESVSMATSDIESGNRDLSYRTEMAAGNLQETSASLEQLTGSVDQSAEASTQVARLAKAASESALTGHEVMAGVVATMNDIARSSANIVNIISVIDGIAFQTNILALNASVEAARAGENGRGFAVVASEVRNLAQRSAAAAKEIKSLITVSEASVRSGSARVQEAGRNMVEIVDGIQRVADIVNEINVSMREQSQGIGQINLAVAEMDHSTQQNAALVEQAAAASITLKQEAARLNQLVASFKLDSEPEEATIAPVRAPSMKTLPDRRPAMLAIQQS</sequence>
<feature type="domain" description="Methyl-accepting transducer" evidence="9">
    <location>
        <begin position="352"/>
        <end position="581"/>
    </location>
</feature>
<dbReference type="EMBL" id="JAQQFR010000001">
    <property type="protein sequence ID" value="MFL9877044.1"/>
    <property type="molecule type" value="Genomic_DNA"/>
</dbReference>
<dbReference type="Pfam" id="PF02743">
    <property type="entry name" value="dCache_1"/>
    <property type="match status" value="1"/>
</dbReference>
<keyword evidence="4 8" id="KW-1133">Transmembrane helix</keyword>
<dbReference type="InterPro" id="IPR004089">
    <property type="entry name" value="MCPsignal_dom"/>
</dbReference>
<evidence type="ECO:0000256" key="2">
    <source>
        <dbReference type="ARBA" id="ARBA00022475"/>
    </source>
</evidence>
<proteinExistence type="inferred from homology"/>
<evidence type="ECO:0000256" key="5">
    <source>
        <dbReference type="ARBA" id="ARBA00023136"/>
    </source>
</evidence>
<protein>
    <submittedName>
        <fullName evidence="11">Methyl-accepting chemotaxis protein</fullName>
    </submittedName>
</protein>
<keyword evidence="12" id="KW-1185">Reference proteome</keyword>
<dbReference type="InterPro" id="IPR029151">
    <property type="entry name" value="Sensor-like_sf"/>
</dbReference>
<dbReference type="Gene3D" id="1.10.287.950">
    <property type="entry name" value="Methyl-accepting chemotaxis protein"/>
    <property type="match status" value="1"/>
</dbReference>
<comment type="similarity">
    <text evidence="6">Belongs to the methyl-accepting chemotaxis (MCP) protein family.</text>
</comment>
<dbReference type="CDD" id="cd11386">
    <property type="entry name" value="MCP_signal"/>
    <property type="match status" value="1"/>
</dbReference>
<dbReference type="CDD" id="cd06225">
    <property type="entry name" value="HAMP"/>
    <property type="match status" value="1"/>
</dbReference>
<dbReference type="SUPFAM" id="SSF58104">
    <property type="entry name" value="Methyl-accepting chemotaxis protein (MCP) signaling domain"/>
    <property type="match status" value="1"/>
</dbReference>
<evidence type="ECO:0000313" key="12">
    <source>
        <dbReference type="Proteomes" id="UP001629214"/>
    </source>
</evidence>
<gene>
    <name evidence="11" type="ORF">PQR63_01515</name>
</gene>
<evidence type="ECO:0000256" key="4">
    <source>
        <dbReference type="ARBA" id="ARBA00022989"/>
    </source>
</evidence>
<comment type="caution">
    <text evidence="11">The sequence shown here is derived from an EMBL/GenBank/DDBJ whole genome shotgun (WGS) entry which is preliminary data.</text>
</comment>
<dbReference type="SMART" id="SM00304">
    <property type="entry name" value="HAMP"/>
    <property type="match status" value="1"/>
</dbReference>
<feature type="domain" description="HAMP" evidence="10">
    <location>
        <begin position="293"/>
        <end position="347"/>
    </location>
</feature>
<feature type="transmembrane region" description="Helical" evidence="8">
    <location>
        <begin position="269"/>
        <end position="293"/>
    </location>
</feature>
<dbReference type="SUPFAM" id="SSF103190">
    <property type="entry name" value="Sensory domain-like"/>
    <property type="match status" value="1"/>
</dbReference>
<organism evidence="11 12">
    <name type="scientific">Herbaspirillum rhizosphaerae</name>
    <dbReference type="NCBI Taxonomy" id="346179"/>
    <lineage>
        <taxon>Bacteria</taxon>
        <taxon>Pseudomonadati</taxon>
        <taxon>Pseudomonadota</taxon>
        <taxon>Betaproteobacteria</taxon>
        <taxon>Burkholderiales</taxon>
        <taxon>Oxalobacteraceae</taxon>
        <taxon>Herbaspirillum</taxon>
    </lineage>
</organism>
<dbReference type="InterPro" id="IPR003660">
    <property type="entry name" value="HAMP_dom"/>
</dbReference>
<dbReference type="PROSITE" id="PS50885">
    <property type="entry name" value="HAMP"/>
    <property type="match status" value="1"/>
</dbReference>
<dbReference type="Pfam" id="PF00015">
    <property type="entry name" value="MCPsignal"/>
    <property type="match status" value="1"/>
</dbReference>
<dbReference type="Proteomes" id="UP001629214">
    <property type="component" value="Unassembled WGS sequence"/>
</dbReference>
<dbReference type="PROSITE" id="PS50111">
    <property type="entry name" value="CHEMOTAXIS_TRANSDUC_2"/>
    <property type="match status" value="1"/>
</dbReference>
<evidence type="ECO:0000256" key="8">
    <source>
        <dbReference type="SAM" id="Phobius"/>
    </source>
</evidence>
<dbReference type="Gene3D" id="3.30.450.20">
    <property type="entry name" value="PAS domain"/>
    <property type="match status" value="2"/>
</dbReference>
<keyword evidence="2" id="KW-1003">Cell membrane</keyword>
<evidence type="ECO:0000259" key="9">
    <source>
        <dbReference type="PROSITE" id="PS50111"/>
    </source>
</evidence>
<dbReference type="PANTHER" id="PTHR43531">
    <property type="entry name" value="PROTEIN ICFG"/>
    <property type="match status" value="1"/>
</dbReference>